<feature type="compositionally biased region" description="Low complexity" evidence="14">
    <location>
        <begin position="819"/>
        <end position="831"/>
    </location>
</feature>
<evidence type="ECO:0000256" key="1">
    <source>
        <dbReference type="ARBA" id="ARBA00004123"/>
    </source>
</evidence>
<evidence type="ECO:0000256" key="5">
    <source>
        <dbReference type="ARBA" id="ARBA00022737"/>
    </source>
</evidence>
<comment type="subcellular location">
    <subcellularLocation>
        <location evidence="1">Nucleus</location>
    </subcellularLocation>
</comment>
<evidence type="ECO:0000256" key="7">
    <source>
        <dbReference type="ARBA" id="ARBA00023054"/>
    </source>
</evidence>
<dbReference type="InterPro" id="IPR047240">
    <property type="entry name" value="SANT_CDC5L_II"/>
</dbReference>
<evidence type="ECO:0000256" key="13">
    <source>
        <dbReference type="SAM" id="Coils"/>
    </source>
</evidence>
<keyword evidence="9" id="KW-0508">mRNA splicing</keyword>
<comment type="similarity">
    <text evidence="2">Belongs to the CEF1 family.</text>
</comment>
<dbReference type="InterPro" id="IPR021786">
    <property type="entry name" value="Cdc5p/Cef1_C"/>
</dbReference>
<keyword evidence="11" id="KW-0539">Nucleus</keyword>
<dbReference type="InterPro" id="IPR017930">
    <property type="entry name" value="Myb_dom"/>
</dbReference>
<proteinExistence type="inferred from homology"/>
<feature type="region of interest" description="Disordered" evidence="14">
    <location>
        <begin position="157"/>
        <end position="176"/>
    </location>
</feature>
<keyword evidence="6" id="KW-0227">DNA damage</keyword>
<gene>
    <name evidence="17" type="ORF">SLEP1_g23634</name>
</gene>
<name>A0AAV5JK96_9ROSI</name>
<dbReference type="InterPro" id="IPR047242">
    <property type="entry name" value="CDC5L/Cef1"/>
</dbReference>
<dbReference type="GO" id="GO:0003677">
    <property type="term" value="F:DNA binding"/>
    <property type="evidence" value="ECO:0007669"/>
    <property type="project" value="UniProtKB-KW"/>
</dbReference>
<feature type="coiled-coil region" evidence="13">
    <location>
        <begin position="683"/>
        <end position="717"/>
    </location>
</feature>
<feature type="region of interest" description="Disordered" evidence="14">
    <location>
        <begin position="478"/>
        <end position="525"/>
    </location>
</feature>
<dbReference type="PROSITE" id="PS51294">
    <property type="entry name" value="HTH_MYB"/>
    <property type="match status" value="2"/>
</dbReference>
<evidence type="ECO:0000256" key="14">
    <source>
        <dbReference type="SAM" id="MobiDB-lite"/>
    </source>
</evidence>
<feature type="compositionally biased region" description="Basic residues" evidence="14">
    <location>
        <begin position="162"/>
        <end position="171"/>
    </location>
</feature>
<evidence type="ECO:0000313" key="17">
    <source>
        <dbReference type="EMBL" id="GKV12500.1"/>
    </source>
</evidence>
<feature type="domain" description="HTH myb-type" evidence="16">
    <location>
        <begin position="58"/>
        <end position="107"/>
    </location>
</feature>
<comment type="caution">
    <text evidence="17">The sequence shown here is derived from an EMBL/GenBank/DDBJ whole genome shotgun (WGS) entry which is preliminary data.</text>
</comment>
<dbReference type="GO" id="GO:0005681">
    <property type="term" value="C:spliceosomal complex"/>
    <property type="evidence" value="ECO:0007669"/>
    <property type="project" value="UniProtKB-KW"/>
</dbReference>
<evidence type="ECO:0000256" key="2">
    <source>
        <dbReference type="ARBA" id="ARBA00010506"/>
    </source>
</evidence>
<dbReference type="AlphaFoldDB" id="A0AAV5JK96"/>
<evidence type="ECO:0000256" key="10">
    <source>
        <dbReference type="ARBA" id="ARBA00023204"/>
    </source>
</evidence>
<feature type="region of interest" description="Disordered" evidence="14">
    <location>
        <begin position="818"/>
        <end position="893"/>
    </location>
</feature>
<feature type="domain" description="HTH myb-type" evidence="16">
    <location>
        <begin position="2"/>
        <end position="57"/>
    </location>
</feature>
<feature type="coiled-coil region" evidence="13">
    <location>
        <begin position="782"/>
        <end position="816"/>
    </location>
</feature>
<evidence type="ECO:0000313" key="18">
    <source>
        <dbReference type="Proteomes" id="UP001054252"/>
    </source>
</evidence>
<evidence type="ECO:0000256" key="3">
    <source>
        <dbReference type="ARBA" id="ARBA00022664"/>
    </source>
</evidence>
<evidence type="ECO:0000259" key="15">
    <source>
        <dbReference type="PROSITE" id="PS50090"/>
    </source>
</evidence>
<feature type="region of interest" description="Disordered" evidence="14">
    <location>
        <begin position="110"/>
        <end position="150"/>
    </location>
</feature>
<evidence type="ECO:0000256" key="9">
    <source>
        <dbReference type="ARBA" id="ARBA00023187"/>
    </source>
</evidence>
<evidence type="ECO:0000256" key="4">
    <source>
        <dbReference type="ARBA" id="ARBA00022728"/>
    </source>
</evidence>
<dbReference type="PROSITE" id="PS50090">
    <property type="entry name" value="MYB_LIKE"/>
    <property type="match status" value="2"/>
</dbReference>
<feature type="domain" description="Myb-like" evidence="15">
    <location>
        <begin position="54"/>
        <end position="103"/>
    </location>
</feature>
<dbReference type="Pfam" id="PF11831">
    <property type="entry name" value="Myb_Cef"/>
    <property type="match status" value="1"/>
</dbReference>
<feature type="compositionally biased region" description="Basic and acidic residues" evidence="14">
    <location>
        <begin position="110"/>
        <end position="126"/>
    </location>
</feature>
<dbReference type="PANTHER" id="PTHR45885">
    <property type="entry name" value="CELL DIVISION CYCLE 5-LIKE PROTEIN"/>
    <property type="match status" value="1"/>
</dbReference>
<feature type="domain" description="Myb-like" evidence="15">
    <location>
        <begin position="2"/>
        <end position="53"/>
    </location>
</feature>
<evidence type="ECO:0000256" key="8">
    <source>
        <dbReference type="ARBA" id="ARBA00023125"/>
    </source>
</evidence>
<feature type="region of interest" description="Disordered" evidence="14">
    <location>
        <begin position="405"/>
        <end position="424"/>
    </location>
</feature>
<dbReference type="CDD" id="cd00167">
    <property type="entry name" value="SANT"/>
    <property type="match status" value="1"/>
</dbReference>
<keyword evidence="12" id="KW-0131">Cell cycle</keyword>
<dbReference type="CDD" id="cd11659">
    <property type="entry name" value="SANT_CDC5_II"/>
    <property type="match status" value="1"/>
</dbReference>
<dbReference type="InterPro" id="IPR001005">
    <property type="entry name" value="SANT/Myb"/>
</dbReference>
<evidence type="ECO:0000256" key="12">
    <source>
        <dbReference type="ARBA" id="ARBA00023306"/>
    </source>
</evidence>
<keyword evidence="4" id="KW-0747">Spliceosome</keyword>
<dbReference type="InterPro" id="IPR009057">
    <property type="entry name" value="Homeodomain-like_sf"/>
</dbReference>
<keyword evidence="7 13" id="KW-0175">Coiled coil</keyword>
<dbReference type="FunFam" id="1.10.10.60:FF:000021">
    <property type="entry name" value="CDC5 cell division cycle 5-like"/>
    <property type="match status" value="1"/>
</dbReference>
<dbReference type="GO" id="GO:0000974">
    <property type="term" value="C:Prp19 complex"/>
    <property type="evidence" value="ECO:0007669"/>
    <property type="project" value="InterPro"/>
</dbReference>
<dbReference type="Pfam" id="PF13921">
    <property type="entry name" value="Myb_DNA-bind_6"/>
    <property type="match status" value="1"/>
</dbReference>
<accession>A0AAV5JK96</accession>
<evidence type="ECO:0008006" key="19">
    <source>
        <dbReference type="Google" id="ProtNLM"/>
    </source>
</evidence>
<dbReference type="Gene3D" id="1.10.10.60">
    <property type="entry name" value="Homeodomain-like"/>
    <property type="match status" value="2"/>
</dbReference>
<keyword evidence="3" id="KW-0507">mRNA processing</keyword>
<keyword evidence="5" id="KW-0677">Repeat</keyword>
<protein>
    <recommendedName>
        <fullName evidence="19">Cell division cycle 5-like protein</fullName>
    </recommendedName>
</protein>
<reference evidence="17 18" key="1">
    <citation type="journal article" date="2021" name="Commun. Biol.">
        <title>The genome of Shorea leprosula (Dipterocarpaceae) highlights the ecological relevance of drought in aseasonal tropical rainforests.</title>
        <authorList>
            <person name="Ng K.K.S."/>
            <person name="Kobayashi M.J."/>
            <person name="Fawcett J.A."/>
            <person name="Hatakeyama M."/>
            <person name="Paape T."/>
            <person name="Ng C.H."/>
            <person name="Ang C.C."/>
            <person name="Tnah L.H."/>
            <person name="Lee C.T."/>
            <person name="Nishiyama T."/>
            <person name="Sese J."/>
            <person name="O'Brien M.J."/>
            <person name="Copetti D."/>
            <person name="Mohd Noor M.I."/>
            <person name="Ong R.C."/>
            <person name="Putra M."/>
            <person name="Sireger I.Z."/>
            <person name="Indrioko S."/>
            <person name="Kosugi Y."/>
            <person name="Izuno A."/>
            <person name="Isagi Y."/>
            <person name="Lee S.L."/>
            <person name="Shimizu K.K."/>
        </authorList>
    </citation>
    <scope>NUCLEOTIDE SEQUENCE [LARGE SCALE GENOMIC DNA]</scope>
    <source>
        <strain evidence="17">214</strain>
    </source>
</reference>
<feature type="compositionally biased region" description="Basic and acidic residues" evidence="14">
    <location>
        <begin position="506"/>
        <end position="525"/>
    </location>
</feature>
<organism evidence="17 18">
    <name type="scientific">Rubroshorea leprosula</name>
    <dbReference type="NCBI Taxonomy" id="152421"/>
    <lineage>
        <taxon>Eukaryota</taxon>
        <taxon>Viridiplantae</taxon>
        <taxon>Streptophyta</taxon>
        <taxon>Embryophyta</taxon>
        <taxon>Tracheophyta</taxon>
        <taxon>Spermatophyta</taxon>
        <taxon>Magnoliopsida</taxon>
        <taxon>eudicotyledons</taxon>
        <taxon>Gunneridae</taxon>
        <taxon>Pentapetalae</taxon>
        <taxon>rosids</taxon>
        <taxon>malvids</taxon>
        <taxon>Malvales</taxon>
        <taxon>Dipterocarpaceae</taxon>
        <taxon>Rubroshorea</taxon>
    </lineage>
</organism>
<evidence type="ECO:0000259" key="16">
    <source>
        <dbReference type="PROSITE" id="PS51294"/>
    </source>
</evidence>
<dbReference type="Proteomes" id="UP001054252">
    <property type="component" value="Unassembled WGS sequence"/>
</dbReference>
<dbReference type="SUPFAM" id="SSF46689">
    <property type="entry name" value="Homeodomain-like"/>
    <property type="match status" value="1"/>
</dbReference>
<dbReference type="EMBL" id="BPVZ01000036">
    <property type="protein sequence ID" value="GKV12500.1"/>
    <property type="molecule type" value="Genomic_DNA"/>
</dbReference>
<dbReference type="PANTHER" id="PTHR45885:SF1">
    <property type="entry name" value="CELL DIVISION CYCLE 5-LIKE PROTEIN"/>
    <property type="match status" value="1"/>
</dbReference>
<dbReference type="SMART" id="SM00717">
    <property type="entry name" value="SANT"/>
    <property type="match status" value="2"/>
</dbReference>
<keyword evidence="10" id="KW-0234">DNA repair</keyword>
<evidence type="ECO:0000256" key="6">
    <source>
        <dbReference type="ARBA" id="ARBA00022763"/>
    </source>
</evidence>
<keyword evidence="8" id="KW-0238">DNA-binding</keyword>
<sequence length="893" mass="101543">MRIMIKGGVWKNTEDEILKAAVMKYGKNQWARISSLLVRKSAKQCKARWYEWLDPSIKKTEWTREEDEKLLHLAKLMPTQWRTIAPIVGRTPSQCLERYEKLLDAACAKDENYEPGDDPRKLRPGEIDPNPESKPARPDPVDMDEDEKEMLSEARARLANTRGKKAKRKAREKQLEEARRLASLQKRRELKAAGIDTRQRKRKRRGIDYNAEIPFEKRPPPGFFDVTDEDRPVEQVKFPTTIEELEGKRRVDVEAQLRKQDIAKNKIAQRQDAPSAILQANKLNDPETVRRRSKLMLPAPQISDHELEEIAKMGYASDLLAGSEELTEGSGATRALLANYSQTPRQGMTPLRTPQRTPAGKGDAIMMEAENLARLRESQTPLLGGENPELHPSDFSGVTPKKREIHTPNPMLTPSMTPGVAGQTPRIGMTPSRDGYSFGMTPKGTPIRDELHINEDLDMQDSAKLEQRRQADLRRNLRSGLGSLPQPKNEYQIVIQPPPEDNEEQPEQKIEEDMSDRLAREKAEEEARQQALLRKRSKVLQRELPRPPAASLELIRDSLMRTDVDKSSFVPPTSIEQADEMIRKELLALLEHDNAKYPLEERAIKGKKKGVKRPANESVPVIEDFEEDEVKEADSLIREEAEYLHVAMGHENETLDDFVEAHNTCLNDLMYFPTRNAYGLSSVANNMEKLAALQTEYDNVRKKMDGDKVKAESLEKKFNVLTQGYERRATTLWRQIESTFKQMDTAGTELECFQALQKQEKLAAKHRINDLWEEVQKQKLLEQTLQRRYGDLLAELERTQNQINIYRAQAQKQEEIAAENHASESAEAVANKTALSTSPELSELVPSDDLVISKPEGNVPEKVEGESVANGDVMQTDKAVDMLENSAGEQQDS</sequence>
<dbReference type="GO" id="GO:0006355">
    <property type="term" value="P:regulation of DNA-templated transcription"/>
    <property type="evidence" value="ECO:0007669"/>
    <property type="project" value="UniProtKB-ARBA"/>
</dbReference>
<dbReference type="GO" id="GO:0006281">
    <property type="term" value="P:DNA repair"/>
    <property type="evidence" value="ECO:0007669"/>
    <property type="project" value="UniProtKB-KW"/>
</dbReference>
<evidence type="ECO:0000256" key="11">
    <source>
        <dbReference type="ARBA" id="ARBA00023242"/>
    </source>
</evidence>
<dbReference type="FunFam" id="1.10.10.60:FF:000091">
    <property type="entry name" value="CDC5 cell division cycle 5-like"/>
    <property type="match status" value="1"/>
</dbReference>
<keyword evidence="18" id="KW-1185">Reference proteome</keyword>
<dbReference type="GO" id="GO:0000398">
    <property type="term" value="P:mRNA splicing, via spliceosome"/>
    <property type="evidence" value="ECO:0007669"/>
    <property type="project" value="InterPro"/>
</dbReference>